<evidence type="ECO:0000256" key="1">
    <source>
        <dbReference type="SAM" id="Phobius"/>
    </source>
</evidence>
<keyword evidence="1" id="KW-1133">Transmembrane helix</keyword>
<accession>A0ABR3Z7Y7</accession>
<protein>
    <submittedName>
        <fullName evidence="2">Uncharacterized protein</fullName>
    </submittedName>
</protein>
<keyword evidence="1" id="KW-0472">Membrane</keyword>
<name>A0ABR3Z7Y7_9PEZI</name>
<sequence length="227" mass="23554">MQARFHARPCNLWVTAAGSSTFCTACSRYSIGTTSNAMPPMHASRCNGTGCDFGNGLVSPTNPLTYDGRLLQQSGNWDECGASYTGGAVPVSGAVETTAPTSPATVCRSSSASSSSTSTATLEAESALAMQSAARNVRPRINTSVLVLLDRALHVLRLPHGQWLLILLVLLMSSAMPAALALVELLVTTLAAVVQAVAKKRHACPSRGLLVAALLCCLTVPSVALDL</sequence>
<dbReference type="EMBL" id="JAWCUI010000023">
    <property type="protein sequence ID" value="KAL1896292.1"/>
    <property type="molecule type" value="Genomic_DNA"/>
</dbReference>
<proteinExistence type="predicted"/>
<keyword evidence="1" id="KW-0812">Transmembrane</keyword>
<comment type="caution">
    <text evidence="2">The sequence shown here is derived from an EMBL/GenBank/DDBJ whole genome shotgun (WGS) entry which is preliminary data.</text>
</comment>
<reference evidence="2 3" key="1">
    <citation type="journal article" date="2024" name="IMA Fungus">
        <title>IMA Genome - F19 : A genome assembly and annotation guide to empower mycologists, including annotated draft genome sequences of Ceratocystis pirilliformis, Diaporthe australafricana, Fusarium ophioides, Paecilomyces lecythidis, and Sporothrix stenoceras.</title>
        <authorList>
            <person name="Aylward J."/>
            <person name="Wilson A.M."/>
            <person name="Visagie C.M."/>
            <person name="Spraker J."/>
            <person name="Barnes I."/>
            <person name="Buitendag C."/>
            <person name="Ceriani C."/>
            <person name="Del Mar Angel L."/>
            <person name="du Plessis D."/>
            <person name="Fuchs T."/>
            <person name="Gasser K."/>
            <person name="Kramer D."/>
            <person name="Li W."/>
            <person name="Munsamy K."/>
            <person name="Piso A."/>
            <person name="Price J.L."/>
            <person name="Sonnekus B."/>
            <person name="Thomas C."/>
            <person name="van der Nest A."/>
            <person name="van Dijk A."/>
            <person name="van Heerden A."/>
            <person name="van Vuuren N."/>
            <person name="Yilmaz N."/>
            <person name="Duong T.A."/>
            <person name="van der Merwe N.A."/>
            <person name="Wingfield M.J."/>
            <person name="Wingfield B.D."/>
        </authorList>
    </citation>
    <scope>NUCLEOTIDE SEQUENCE [LARGE SCALE GENOMIC DNA]</scope>
    <source>
        <strain evidence="2 3">CMW 5346</strain>
    </source>
</reference>
<feature type="transmembrane region" description="Helical" evidence="1">
    <location>
        <begin position="163"/>
        <end position="187"/>
    </location>
</feature>
<gene>
    <name evidence="2" type="ORF">Sste5346_004675</name>
</gene>
<evidence type="ECO:0000313" key="3">
    <source>
        <dbReference type="Proteomes" id="UP001583186"/>
    </source>
</evidence>
<organism evidence="2 3">
    <name type="scientific">Sporothrix stenoceras</name>
    <dbReference type="NCBI Taxonomy" id="5173"/>
    <lineage>
        <taxon>Eukaryota</taxon>
        <taxon>Fungi</taxon>
        <taxon>Dikarya</taxon>
        <taxon>Ascomycota</taxon>
        <taxon>Pezizomycotina</taxon>
        <taxon>Sordariomycetes</taxon>
        <taxon>Sordariomycetidae</taxon>
        <taxon>Ophiostomatales</taxon>
        <taxon>Ophiostomataceae</taxon>
        <taxon>Sporothrix</taxon>
    </lineage>
</organism>
<keyword evidence="3" id="KW-1185">Reference proteome</keyword>
<evidence type="ECO:0000313" key="2">
    <source>
        <dbReference type="EMBL" id="KAL1896292.1"/>
    </source>
</evidence>
<dbReference type="Proteomes" id="UP001583186">
    <property type="component" value="Unassembled WGS sequence"/>
</dbReference>
<feature type="transmembrane region" description="Helical" evidence="1">
    <location>
        <begin position="208"/>
        <end position="225"/>
    </location>
</feature>